<keyword evidence="1" id="KW-0472">Membrane</keyword>
<evidence type="ECO:0000313" key="3">
    <source>
        <dbReference type="EMBL" id="PIK38080.1"/>
    </source>
</evidence>
<dbReference type="SUPFAM" id="SSF56672">
    <property type="entry name" value="DNA/RNA polymerases"/>
    <property type="match status" value="1"/>
</dbReference>
<dbReference type="AlphaFoldDB" id="A0A2G8JQU4"/>
<feature type="transmembrane region" description="Helical" evidence="1">
    <location>
        <begin position="165"/>
        <end position="189"/>
    </location>
</feature>
<evidence type="ECO:0000256" key="1">
    <source>
        <dbReference type="SAM" id="Phobius"/>
    </source>
</evidence>
<dbReference type="InterPro" id="IPR043502">
    <property type="entry name" value="DNA/RNA_pol_sf"/>
</dbReference>
<keyword evidence="1" id="KW-0812">Transmembrane</keyword>
<accession>A0A2G8JQU4</accession>
<proteinExistence type="predicted"/>
<dbReference type="Proteomes" id="UP000230750">
    <property type="component" value="Unassembled WGS sequence"/>
</dbReference>
<dbReference type="CDD" id="cd01650">
    <property type="entry name" value="RT_nLTR_like"/>
    <property type="match status" value="1"/>
</dbReference>
<dbReference type="SUPFAM" id="SSF56219">
    <property type="entry name" value="DNase I-like"/>
    <property type="match status" value="1"/>
</dbReference>
<dbReference type="Pfam" id="PF00078">
    <property type="entry name" value="RVT_1"/>
    <property type="match status" value="1"/>
</dbReference>
<comment type="caution">
    <text evidence="3">The sequence shown here is derived from an EMBL/GenBank/DDBJ whole genome shotgun (WGS) entry which is preliminary data.</text>
</comment>
<keyword evidence="4" id="KW-1185">Reference proteome</keyword>
<dbReference type="STRING" id="307972.A0A2G8JQU4"/>
<dbReference type="InterPro" id="IPR000477">
    <property type="entry name" value="RT_dom"/>
</dbReference>
<gene>
    <name evidence="3" type="ORF">BSL78_25081</name>
</gene>
<name>A0A2G8JQU4_STIJA</name>
<evidence type="ECO:0000259" key="2">
    <source>
        <dbReference type="PROSITE" id="PS50878"/>
    </source>
</evidence>
<keyword evidence="1" id="KW-1133">Transmembrane helix</keyword>
<reference evidence="3 4" key="1">
    <citation type="journal article" date="2017" name="PLoS Biol.">
        <title>The sea cucumber genome provides insights into morphological evolution and visceral regeneration.</title>
        <authorList>
            <person name="Zhang X."/>
            <person name="Sun L."/>
            <person name="Yuan J."/>
            <person name="Sun Y."/>
            <person name="Gao Y."/>
            <person name="Zhang L."/>
            <person name="Li S."/>
            <person name="Dai H."/>
            <person name="Hamel J.F."/>
            <person name="Liu C."/>
            <person name="Yu Y."/>
            <person name="Liu S."/>
            <person name="Lin W."/>
            <person name="Guo K."/>
            <person name="Jin S."/>
            <person name="Xu P."/>
            <person name="Storey K.B."/>
            <person name="Huan P."/>
            <person name="Zhang T."/>
            <person name="Zhou Y."/>
            <person name="Zhang J."/>
            <person name="Lin C."/>
            <person name="Li X."/>
            <person name="Xing L."/>
            <person name="Huo D."/>
            <person name="Sun M."/>
            <person name="Wang L."/>
            <person name="Mercier A."/>
            <person name="Li F."/>
            <person name="Yang H."/>
            <person name="Xiang J."/>
        </authorList>
    </citation>
    <scope>NUCLEOTIDE SEQUENCE [LARGE SCALE GENOMIC DNA]</scope>
    <source>
        <strain evidence="3">Shaxun</strain>
        <tissue evidence="3">Muscle</tissue>
    </source>
</reference>
<dbReference type="Gene3D" id="3.60.10.10">
    <property type="entry name" value="Endonuclease/exonuclease/phosphatase"/>
    <property type="match status" value="1"/>
</dbReference>
<organism evidence="3 4">
    <name type="scientific">Stichopus japonicus</name>
    <name type="common">Sea cucumber</name>
    <dbReference type="NCBI Taxonomy" id="307972"/>
    <lineage>
        <taxon>Eukaryota</taxon>
        <taxon>Metazoa</taxon>
        <taxon>Echinodermata</taxon>
        <taxon>Eleutherozoa</taxon>
        <taxon>Echinozoa</taxon>
        <taxon>Holothuroidea</taxon>
        <taxon>Aspidochirotacea</taxon>
        <taxon>Aspidochirotida</taxon>
        <taxon>Stichopodidae</taxon>
        <taxon>Apostichopus</taxon>
    </lineage>
</organism>
<dbReference type="InterPro" id="IPR036691">
    <property type="entry name" value="Endo/exonu/phosph_ase_sf"/>
</dbReference>
<dbReference type="PANTHER" id="PTHR33332">
    <property type="entry name" value="REVERSE TRANSCRIPTASE DOMAIN-CONTAINING PROTEIN"/>
    <property type="match status" value="1"/>
</dbReference>
<protein>
    <recommendedName>
        <fullName evidence="2">Reverse transcriptase domain-containing protein</fullName>
    </recommendedName>
</protein>
<feature type="domain" description="Reverse transcriptase" evidence="2">
    <location>
        <begin position="232"/>
        <end position="483"/>
    </location>
</feature>
<dbReference type="OrthoDB" id="10062389at2759"/>
<evidence type="ECO:0000313" key="4">
    <source>
        <dbReference type="Proteomes" id="UP000230750"/>
    </source>
</evidence>
<dbReference type="EMBL" id="MRZV01001408">
    <property type="protein sequence ID" value="PIK38080.1"/>
    <property type="molecule type" value="Genomic_DNA"/>
</dbReference>
<dbReference type="PROSITE" id="PS50878">
    <property type="entry name" value="RT_POL"/>
    <property type="match status" value="1"/>
</dbReference>
<sequence length="516" mass="58660">MDRHLFKLNWGAMKSGISLDKDYVPSGGDYRRFESKISDSHSSNFRRHAKVHSFRDRLKIVFTNARSIRKNFAEFTVLLEDLKPDVFGITESWLREDIDSAEVSHPGYVVYRQDRRDTHNGVGGGVLLYVRDDIVSVEKSQLQGSFVNSVWCELSTNNSKRSRDVITVVLFTALLTAAMIMMSCCLIQLERLLKELLRLNVSKASGPDAIHPYLLKTFAHYFCVPLSLIFSKFMDEGYVPRDWRCANITPIFKKGDKTKPCNYRPVSLTSVVCKVMESIVKKSLVCHFSSQSLIRESQHGFCQKRSCLTNILEFMEDVTSSLNRQRSVDVVFLDFQKAFDKVPHQRLLLRLKSMGVIGNLLSWIGNWLGNREQRVVINGCASSWQNVTSGVPQGSVLGPLLFVAYINDIDGDILCTAKKFADDTKLYSEVSSKSDSEKFQADLDKIFSWSQGWQMLFNIDKCKVMHIGSSNQKFTYNLNGVELQEVSVERDLGIYIDSSLNLPNIVLKLLKEVIGF</sequence>